<keyword evidence="3" id="KW-0808">Transferase</keyword>
<feature type="domain" description="Glycosyltransferase 2-like" evidence="8">
    <location>
        <begin position="6"/>
        <end position="169"/>
    </location>
</feature>
<dbReference type="STRING" id="1802559.A2372_03710"/>
<evidence type="ECO:0000256" key="7">
    <source>
        <dbReference type="SAM" id="Phobius"/>
    </source>
</evidence>
<evidence type="ECO:0000313" key="10">
    <source>
        <dbReference type="Proteomes" id="UP000176422"/>
    </source>
</evidence>
<keyword evidence="5 7" id="KW-1133">Transmembrane helix</keyword>
<evidence type="ECO:0000313" key="9">
    <source>
        <dbReference type="EMBL" id="OGM92926.1"/>
    </source>
</evidence>
<dbReference type="Pfam" id="PF00535">
    <property type="entry name" value="Glycos_transf_2"/>
    <property type="match status" value="1"/>
</dbReference>
<evidence type="ECO:0000256" key="5">
    <source>
        <dbReference type="ARBA" id="ARBA00022989"/>
    </source>
</evidence>
<dbReference type="CDD" id="cd04187">
    <property type="entry name" value="DPM1_like_bac"/>
    <property type="match status" value="1"/>
</dbReference>
<feature type="transmembrane region" description="Helical" evidence="7">
    <location>
        <begin position="232"/>
        <end position="252"/>
    </location>
</feature>
<gene>
    <name evidence="9" type="ORF">A2372_03710</name>
</gene>
<sequence length="315" mass="35241">MQKTISIVIPVFNEEKNIPLIAHEIVRIFGTIPQYAYEIIFVDDGSRDNSQKVMEDLAKIDEKIKTIEFSRNFGKESATSAGIHYATGDAVIAIDADLQHPVSLIPQLIRRWENGADVVIGLRTKNEGQSAIKSFCSFVYYKIINAISDTPIEPGATDFRLIDRKVVDEFNKFTEHDRMTRGLIDWLGFKREFVAFQANERANGEAQYSLLKLAKLAVSSAVSHSLIPLKMAGYLGTCIIFTAGIGGLVVFIQRYMLNDMLGWNISGTAQLAILMIFFMGVMLACLGLIALYIGNIHKEVSGRPLYVVRKKRNLK</sequence>
<organism evidence="9 10">
    <name type="scientific">Candidatus Wolfebacteria bacterium RIFOXYB1_FULL_54_12</name>
    <dbReference type="NCBI Taxonomy" id="1802559"/>
    <lineage>
        <taxon>Bacteria</taxon>
        <taxon>Candidatus Wolfeibacteriota</taxon>
    </lineage>
</organism>
<evidence type="ECO:0000256" key="4">
    <source>
        <dbReference type="ARBA" id="ARBA00022692"/>
    </source>
</evidence>
<dbReference type="InterPro" id="IPR001173">
    <property type="entry name" value="Glyco_trans_2-like"/>
</dbReference>
<dbReference type="GO" id="GO:0016757">
    <property type="term" value="F:glycosyltransferase activity"/>
    <property type="evidence" value="ECO:0007669"/>
    <property type="project" value="UniProtKB-KW"/>
</dbReference>
<reference evidence="9 10" key="1">
    <citation type="journal article" date="2016" name="Nat. Commun.">
        <title>Thousands of microbial genomes shed light on interconnected biogeochemical processes in an aquifer system.</title>
        <authorList>
            <person name="Anantharaman K."/>
            <person name="Brown C.T."/>
            <person name="Hug L.A."/>
            <person name="Sharon I."/>
            <person name="Castelle C.J."/>
            <person name="Probst A.J."/>
            <person name="Thomas B.C."/>
            <person name="Singh A."/>
            <person name="Wilkins M.J."/>
            <person name="Karaoz U."/>
            <person name="Brodie E.L."/>
            <person name="Williams K.H."/>
            <person name="Hubbard S.S."/>
            <person name="Banfield J.F."/>
        </authorList>
    </citation>
    <scope>NUCLEOTIDE SEQUENCE [LARGE SCALE GENOMIC DNA]</scope>
</reference>
<keyword evidence="6 7" id="KW-0472">Membrane</keyword>
<dbReference type="PANTHER" id="PTHR48090">
    <property type="entry name" value="UNDECAPRENYL-PHOSPHATE 4-DEOXY-4-FORMAMIDO-L-ARABINOSE TRANSFERASE-RELATED"/>
    <property type="match status" value="1"/>
</dbReference>
<dbReference type="SUPFAM" id="SSF53448">
    <property type="entry name" value="Nucleotide-diphospho-sugar transferases"/>
    <property type="match status" value="1"/>
</dbReference>
<evidence type="ECO:0000256" key="6">
    <source>
        <dbReference type="ARBA" id="ARBA00023136"/>
    </source>
</evidence>
<proteinExistence type="predicted"/>
<evidence type="ECO:0000259" key="8">
    <source>
        <dbReference type="Pfam" id="PF00535"/>
    </source>
</evidence>
<dbReference type="Gene3D" id="3.90.550.10">
    <property type="entry name" value="Spore Coat Polysaccharide Biosynthesis Protein SpsA, Chain A"/>
    <property type="match status" value="1"/>
</dbReference>
<dbReference type="Proteomes" id="UP000176422">
    <property type="component" value="Unassembled WGS sequence"/>
</dbReference>
<dbReference type="InterPro" id="IPR050256">
    <property type="entry name" value="Glycosyltransferase_2"/>
</dbReference>
<evidence type="ECO:0000256" key="1">
    <source>
        <dbReference type="ARBA" id="ARBA00004141"/>
    </source>
</evidence>
<evidence type="ECO:0000256" key="3">
    <source>
        <dbReference type="ARBA" id="ARBA00022679"/>
    </source>
</evidence>
<keyword evidence="2" id="KW-0328">Glycosyltransferase</keyword>
<feature type="transmembrane region" description="Helical" evidence="7">
    <location>
        <begin position="272"/>
        <end position="293"/>
    </location>
</feature>
<accession>A0A1F8DWT6</accession>
<dbReference type="GO" id="GO:0005886">
    <property type="term" value="C:plasma membrane"/>
    <property type="evidence" value="ECO:0007669"/>
    <property type="project" value="TreeGrafter"/>
</dbReference>
<protein>
    <recommendedName>
        <fullName evidence="8">Glycosyltransferase 2-like domain-containing protein</fullName>
    </recommendedName>
</protein>
<name>A0A1F8DWT6_9BACT</name>
<comment type="caution">
    <text evidence="9">The sequence shown here is derived from an EMBL/GenBank/DDBJ whole genome shotgun (WGS) entry which is preliminary data.</text>
</comment>
<dbReference type="InterPro" id="IPR029044">
    <property type="entry name" value="Nucleotide-diphossugar_trans"/>
</dbReference>
<dbReference type="AlphaFoldDB" id="A0A1F8DWT6"/>
<keyword evidence="4 7" id="KW-0812">Transmembrane</keyword>
<dbReference type="PANTHER" id="PTHR48090:SF1">
    <property type="entry name" value="PROPHAGE BACTOPRENOL GLUCOSYL TRANSFERASE HOMOLOG"/>
    <property type="match status" value="1"/>
</dbReference>
<comment type="subcellular location">
    <subcellularLocation>
        <location evidence="1">Membrane</location>
        <topology evidence="1">Multi-pass membrane protein</topology>
    </subcellularLocation>
</comment>
<evidence type="ECO:0000256" key="2">
    <source>
        <dbReference type="ARBA" id="ARBA00022676"/>
    </source>
</evidence>
<dbReference type="EMBL" id="MGIT01000002">
    <property type="protein sequence ID" value="OGM92926.1"/>
    <property type="molecule type" value="Genomic_DNA"/>
</dbReference>